<accession>A0A3B4D5D5</accession>
<proteinExistence type="predicted"/>
<reference evidence="1 2" key="1">
    <citation type="submission" date="2020-10" db="EMBL/GenBank/DDBJ databases">
        <title>Pygocentrus nattereri (red-bellied piranha) genome, fPygNat1, primary haplotype.</title>
        <authorList>
            <person name="Myers G."/>
            <person name="Meyer A."/>
            <person name="Karagic N."/>
            <person name="Pippel M."/>
            <person name="Winkler S."/>
            <person name="Tracey A."/>
            <person name="Wood J."/>
            <person name="Formenti G."/>
            <person name="Howe K."/>
            <person name="Fedrigo O."/>
            <person name="Jarvis E.D."/>
        </authorList>
    </citation>
    <scope>NUCLEOTIDE SEQUENCE [LARGE SCALE GENOMIC DNA]</scope>
</reference>
<reference evidence="1" key="3">
    <citation type="submission" date="2025-09" db="UniProtKB">
        <authorList>
            <consortium name="Ensembl"/>
        </authorList>
    </citation>
    <scope>IDENTIFICATION</scope>
</reference>
<name>A0A3B4D5D5_PYGNA</name>
<dbReference type="OMA" id="FLYLDRW"/>
<evidence type="ECO:0000313" key="2">
    <source>
        <dbReference type="Proteomes" id="UP001501920"/>
    </source>
</evidence>
<evidence type="ECO:0000313" key="1">
    <source>
        <dbReference type="Ensembl" id="ENSPNAP00000018326.1"/>
    </source>
</evidence>
<dbReference type="Ensembl" id="ENSPNAT00000027496.2">
    <property type="protein sequence ID" value="ENSPNAP00000018326.1"/>
    <property type="gene ID" value="ENSPNAG00000006695.2"/>
</dbReference>
<protein>
    <submittedName>
        <fullName evidence="1">Uncharacterized protein</fullName>
    </submittedName>
</protein>
<organism evidence="1 2">
    <name type="scientific">Pygocentrus nattereri</name>
    <name type="common">Red-bellied piranha</name>
    <dbReference type="NCBI Taxonomy" id="42514"/>
    <lineage>
        <taxon>Eukaryota</taxon>
        <taxon>Metazoa</taxon>
        <taxon>Chordata</taxon>
        <taxon>Craniata</taxon>
        <taxon>Vertebrata</taxon>
        <taxon>Euteleostomi</taxon>
        <taxon>Actinopterygii</taxon>
        <taxon>Neopterygii</taxon>
        <taxon>Teleostei</taxon>
        <taxon>Ostariophysi</taxon>
        <taxon>Characiformes</taxon>
        <taxon>Characoidei</taxon>
        <taxon>Pygocentrus</taxon>
    </lineage>
</organism>
<dbReference type="GeneTree" id="ENSGT01120000272085"/>
<dbReference type="Proteomes" id="UP001501920">
    <property type="component" value="Chromosome 23"/>
</dbReference>
<dbReference type="AlphaFoldDB" id="A0A3B4D5D5"/>
<sequence>MSELFSLLTFPESRLLALTRSSASSRSCCTFLSLDRWALLLSMTYPGLQFLELFLSSFHGQILSLIQAVLQVLDCDLKVLLHPLQVSAGSIIKMQLGILCIRKHIIPAPDLRVQSALHGLSYPLAVPLDLLNFLIFLCKLPVNLTLDLVELKLDTKNLGLLMF</sequence>
<reference evidence="1" key="2">
    <citation type="submission" date="2025-08" db="UniProtKB">
        <authorList>
            <consortium name="Ensembl"/>
        </authorList>
    </citation>
    <scope>IDENTIFICATION</scope>
</reference>
<keyword evidence="2" id="KW-1185">Reference proteome</keyword>